<accession>A0ABQ9IGS1</accession>
<comment type="caution">
    <text evidence="1">The sequence shown here is derived from an EMBL/GenBank/DDBJ whole genome shotgun (WGS) entry which is preliminary data.</text>
</comment>
<proteinExistence type="predicted"/>
<name>A0ABQ9IGS1_9NEOP</name>
<evidence type="ECO:0000313" key="2">
    <source>
        <dbReference type="Proteomes" id="UP001159363"/>
    </source>
</evidence>
<organism evidence="1 2">
    <name type="scientific">Dryococelus australis</name>
    <dbReference type="NCBI Taxonomy" id="614101"/>
    <lineage>
        <taxon>Eukaryota</taxon>
        <taxon>Metazoa</taxon>
        <taxon>Ecdysozoa</taxon>
        <taxon>Arthropoda</taxon>
        <taxon>Hexapoda</taxon>
        <taxon>Insecta</taxon>
        <taxon>Pterygota</taxon>
        <taxon>Neoptera</taxon>
        <taxon>Polyneoptera</taxon>
        <taxon>Phasmatodea</taxon>
        <taxon>Verophasmatodea</taxon>
        <taxon>Anareolatae</taxon>
        <taxon>Phasmatidae</taxon>
        <taxon>Eurycanthinae</taxon>
        <taxon>Dryococelus</taxon>
    </lineage>
</organism>
<reference evidence="1 2" key="1">
    <citation type="submission" date="2023-02" db="EMBL/GenBank/DDBJ databases">
        <title>LHISI_Scaffold_Assembly.</title>
        <authorList>
            <person name="Stuart O.P."/>
            <person name="Cleave R."/>
            <person name="Magrath M.J.L."/>
            <person name="Mikheyev A.S."/>
        </authorList>
    </citation>
    <scope>NUCLEOTIDE SEQUENCE [LARGE SCALE GENOMIC DNA]</scope>
    <source>
        <strain evidence="1">Daus_M_001</strain>
        <tissue evidence="1">Leg muscle</tissue>
    </source>
</reference>
<evidence type="ECO:0000313" key="1">
    <source>
        <dbReference type="EMBL" id="KAJ8895857.1"/>
    </source>
</evidence>
<protein>
    <submittedName>
        <fullName evidence="1">Uncharacterized protein</fullName>
    </submittedName>
</protein>
<keyword evidence="2" id="KW-1185">Reference proteome</keyword>
<dbReference type="EMBL" id="JARBHB010000001">
    <property type="protein sequence ID" value="KAJ8895857.1"/>
    <property type="molecule type" value="Genomic_DNA"/>
</dbReference>
<dbReference type="Proteomes" id="UP001159363">
    <property type="component" value="Chromosome 1"/>
</dbReference>
<sequence length="86" mass="10488">MYDRQLRMIQTRQPDDIQHICYTYAVQICQLDTKQHDFKHRLIMSEESHFHLNGCINKENFRTWATEYLRAMHQRPKTIASPKMHI</sequence>
<gene>
    <name evidence="1" type="ORF">PR048_001197</name>
</gene>